<dbReference type="Pfam" id="PF08615">
    <property type="entry name" value="RNase_H2_suC"/>
    <property type="match status" value="1"/>
</dbReference>
<gene>
    <name evidence="1" type="ORF">NKR19_g1555</name>
</gene>
<sequence length="156" mass="17632">MPQAMLSIKQDTPSRPKTTAHLLPCRVHYDGPVEPAQSYWSPIRKEDGTRIAYFRGRKLHGRAIKLPEGYQGVVVEKQSPQPVAAEPEQGVVDLEQESAEERVPLGNLKTRAEFEEFVVWGHEAMADATSDPYMRIEEWTQLAEQIHYYPSVGKGS</sequence>
<dbReference type="EMBL" id="JANBVN010000014">
    <property type="protein sequence ID" value="KAJ9162185.1"/>
    <property type="molecule type" value="Genomic_DNA"/>
</dbReference>
<dbReference type="GO" id="GO:0032299">
    <property type="term" value="C:ribonuclease H2 complex"/>
    <property type="evidence" value="ECO:0007669"/>
    <property type="project" value="InterPro"/>
</dbReference>
<reference evidence="1" key="1">
    <citation type="submission" date="2022-07" db="EMBL/GenBank/DDBJ databases">
        <title>Fungi with potential for degradation of polypropylene.</title>
        <authorList>
            <person name="Gostincar C."/>
        </authorList>
    </citation>
    <scope>NUCLEOTIDE SEQUENCE</scope>
    <source>
        <strain evidence="1">EXF-13287</strain>
    </source>
</reference>
<dbReference type="PANTHER" id="PTHR47204">
    <property type="entry name" value="OS02G0168900 PROTEIN"/>
    <property type="match status" value="1"/>
</dbReference>
<proteinExistence type="predicted"/>
<dbReference type="AlphaFoldDB" id="A0AA38VZZ0"/>
<dbReference type="PANTHER" id="PTHR47204:SF1">
    <property type="entry name" value="RIBONUCLEASE H2 SUBUNIT C"/>
    <property type="match status" value="1"/>
</dbReference>
<name>A0AA38VZZ0_9PEZI</name>
<organism evidence="1 2">
    <name type="scientific">Coniochaeta hoffmannii</name>
    <dbReference type="NCBI Taxonomy" id="91930"/>
    <lineage>
        <taxon>Eukaryota</taxon>
        <taxon>Fungi</taxon>
        <taxon>Dikarya</taxon>
        <taxon>Ascomycota</taxon>
        <taxon>Pezizomycotina</taxon>
        <taxon>Sordariomycetes</taxon>
        <taxon>Sordariomycetidae</taxon>
        <taxon>Coniochaetales</taxon>
        <taxon>Coniochaetaceae</taxon>
        <taxon>Coniochaeta</taxon>
    </lineage>
</organism>
<comment type="caution">
    <text evidence="1">The sequence shown here is derived from an EMBL/GenBank/DDBJ whole genome shotgun (WGS) entry which is preliminary data.</text>
</comment>
<dbReference type="Proteomes" id="UP001174691">
    <property type="component" value="Unassembled WGS sequence"/>
</dbReference>
<dbReference type="CDD" id="cd09271">
    <property type="entry name" value="RNase_H2-C"/>
    <property type="match status" value="1"/>
</dbReference>
<evidence type="ECO:0000313" key="2">
    <source>
        <dbReference type="Proteomes" id="UP001174691"/>
    </source>
</evidence>
<keyword evidence="2" id="KW-1185">Reference proteome</keyword>
<dbReference type="Gene3D" id="2.40.128.680">
    <property type="match status" value="1"/>
</dbReference>
<dbReference type="GO" id="GO:0006401">
    <property type="term" value="P:RNA catabolic process"/>
    <property type="evidence" value="ECO:0007669"/>
    <property type="project" value="InterPro"/>
</dbReference>
<accession>A0AA38VZZ0</accession>
<evidence type="ECO:0000313" key="1">
    <source>
        <dbReference type="EMBL" id="KAJ9162185.1"/>
    </source>
</evidence>
<dbReference type="InterPro" id="IPR013924">
    <property type="entry name" value="RNase_H2_suC"/>
</dbReference>
<protein>
    <submittedName>
        <fullName evidence="1">Uncharacterized protein</fullName>
    </submittedName>
</protein>